<protein>
    <submittedName>
        <fullName evidence="1">Uncharacterized protein</fullName>
    </submittedName>
</protein>
<gene>
    <name evidence="1" type="ORF">PBS001_LOCUS5863</name>
</gene>
<name>A0ABN8D3C7_9STRA</name>
<comment type="caution">
    <text evidence="1">The sequence shown here is derived from an EMBL/GenBank/DDBJ whole genome shotgun (WGS) entry which is preliminary data.</text>
</comment>
<dbReference type="EMBL" id="CAKLCB010000293">
    <property type="protein sequence ID" value="CAH0519333.1"/>
    <property type="molecule type" value="Genomic_DNA"/>
</dbReference>
<sequence length="103" mass="11246">MSPVTCVCPSFRVDTIRLQSIACVKPRDGSNVRLSCHMKVSYVSNVWAMNLESYGSDFGSWCILRSQSPRIPVDAYVSAQKHLLAAVSTVVTNKAPKADLLTA</sequence>
<evidence type="ECO:0000313" key="2">
    <source>
        <dbReference type="Proteomes" id="UP001158986"/>
    </source>
</evidence>
<keyword evidence="2" id="KW-1185">Reference proteome</keyword>
<reference evidence="1 2" key="1">
    <citation type="submission" date="2021-11" db="EMBL/GenBank/DDBJ databases">
        <authorList>
            <person name="Islam A."/>
            <person name="Islam S."/>
            <person name="Flora M.S."/>
            <person name="Rahman M."/>
            <person name="Ziaur R.M."/>
            <person name="Epstein J.H."/>
            <person name="Hassan M."/>
            <person name="Klassen M."/>
            <person name="Woodard K."/>
            <person name="Webb A."/>
            <person name="Webby R.J."/>
            <person name="El Zowalaty M.E."/>
        </authorList>
    </citation>
    <scope>NUCLEOTIDE SEQUENCE [LARGE SCALE GENOMIC DNA]</scope>
    <source>
        <strain evidence="1">Pbs1</strain>
    </source>
</reference>
<organism evidence="1 2">
    <name type="scientific">Peronospora belbahrii</name>
    <dbReference type="NCBI Taxonomy" id="622444"/>
    <lineage>
        <taxon>Eukaryota</taxon>
        <taxon>Sar</taxon>
        <taxon>Stramenopiles</taxon>
        <taxon>Oomycota</taxon>
        <taxon>Peronosporomycetes</taxon>
        <taxon>Peronosporales</taxon>
        <taxon>Peronosporaceae</taxon>
        <taxon>Peronospora</taxon>
    </lineage>
</organism>
<evidence type="ECO:0000313" key="1">
    <source>
        <dbReference type="EMBL" id="CAH0519333.1"/>
    </source>
</evidence>
<accession>A0ABN8D3C7</accession>
<proteinExistence type="predicted"/>
<dbReference type="Proteomes" id="UP001158986">
    <property type="component" value="Unassembled WGS sequence"/>
</dbReference>